<evidence type="ECO:0000313" key="2">
    <source>
        <dbReference type="EMBL" id="GAA0541192.1"/>
    </source>
</evidence>
<sequence>MRSPALLHQVGARAWDWLAAHREHFRPRPGEDNPAEALKAVGELTMAAAVLLREGVAGSRQAASARSLLDFAWYDALDAGDMLERMQREAPLTSACMEVYVHFHERGYRHPGLEDTLRVLRTLRGCSAAETAPHRKLGIALAEQQLGLAVAGVDDAVQATLLGGFPEPWTVDHHVAYAITHTVFYLTDWGARPDQVPPEIADYLDLWLPVWTEECIERRHWDLLGELLATDACLPKPALDTESWQHLAVAQTTAGALPAIGDVPTGDADEVFELVYHPTLVAAFAATLATSRVLTALAATP</sequence>
<organism evidence="2 3">
    <name type="scientific">Saccharopolyspora erythraea</name>
    <name type="common">Streptomyces erythraeus</name>
    <dbReference type="NCBI Taxonomy" id="1836"/>
    <lineage>
        <taxon>Bacteria</taxon>
        <taxon>Bacillati</taxon>
        <taxon>Actinomycetota</taxon>
        <taxon>Actinomycetes</taxon>
        <taxon>Pseudonocardiales</taxon>
        <taxon>Pseudonocardiaceae</taxon>
        <taxon>Saccharopolyspora</taxon>
    </lineage>
</organism>
<protein>
    <recommendedName>
        <fullName evidence="1">DUF6895 domain-containing protein</fullName>
    </recommendedName>
</protein>
<evidence type="ECO:0000259" key="1">
    <source>
        <dbReference type="Pfam" id="PF21836"/>
    </source>
</evidence>
<name>A0ABN1DE39_SACER</name>
<comment type="caution">
    <text evidence="2">The sequence shown here is derived from an EMBL/GenBank/DDBJ whole genome shotgun (WGS) entry which is preliminary data.</text>
</comment>
<dbReference type="InterPro" id="IPR054190">
    <property type="entry name" value="DUF6895"/>
</dbReference>
<gene>
    <name evidence="2" type="ORF">GCM10009533_45290</name>
</gene>
<keyword evidence="3" id="KW-1185">Reference proteome</keyword>
<accession>A0ABN1DE39</accession>
<dbReference type="EMBL" id="BAAAGS010000032">
    <property type="protein sequence ID" value="GAA0541192.1"/>
    <property type="molecule type" value="Genomic_DNA"/>
</dbReference>
<dbReference type="RefSeq" id="WP_011874466.1">
    <property type="nucleotide sequence ID" value="NZ_BAAAGS010000032.1"/>
</dbReference>
<evidence type="ECO:0000313" key="3">
    <source>
        <dbReference type="Proteomes" id="UP001500729"/>
    </source>
</evidence>
<reference evidence="2 3" key="1">
    <citation type="journal article" date="2019" name="Int. J. Syst. Evol. Microbiol.">
        <title>The Global Catalogue of Microorganisms (GCM) 10K type strain sequencing project: providing services to taxonomists for standard genome sequencing and annotation.</title>
        <authorList>
            <consortium name="The Broad Institute Genomics Platform"/>
            <consortium name="The Broad Institute Genome Sequencing Center for Infectious Disease"/>
            <person name="Wu L."/>
            <person name="Ma J."/>
        </authorList>
    </citation>
    <scope>NUCLEOTIDE SEQUENCE [LARGE SCALE GENOMIC DNA]</scope>
    <source>
        <strain evidence="2 3">JCM 10303</strain>
    </source>
</reference>
<proteinExistence type="predicted"/>
<dbReference type="Pfam" id="PF21836">
    <property type="entry name" value="DUF6895"/>
    <property type="match status" value="1"/>
</dbReference>
<feature type="domain" description="DUF6895" evidence="1">
    <location>
        <begin position="12"/>
        <end position="287"/>
    </location>
</feature>
<dbReference type="Proteomes" id="UP001500729">
    <property type="component" value="Unassembled WGS sequence"/>
</dbReference>